<sequence>MYSRDPHSSVQKLVERCLPSAFVRLTPVFMALQSVSTFSYGGFSIVIPNDLHQHQTRLLSLQQDLFDACEPPSKGSLNWKGRIPQSNLVVAAVLAWQDQTALTIFWGPHLPRDKLADWLYPMSLVEQNGLVVAGTGWIHNTALAVHPFVEKHPYHDIKTRYENICQRKLPLPPRRSLEAANIQTSAPGDGVEGNQ</sequence>
<keyword evidence="2" id="KW-1185">Reference proteome</keyword>
<name>A0A6A7AN68_9PLEO</name>
<protein>
    <submittedName>
        <fullName evidence="1">Uncharacterized protein</fullName>
    </submittedName>
</protein>
<gene>
    <name evidence="1" type="ORF">T440DRAFT_484111</name>
</gene>
<evidence type="ECO:0000313" key="2">
    <source>
        <dbReference type="Proteomes" id="UP000799423"/>
    </source>
</evidence>
<dbReference type="Proteomes" id="UP000799423">
    <property type="component" value="Unassembled WGS sequence"/>
</dbReference>
<proteinExistence type="predicted"/>
<accession>A0A6A7AN68</accession>
<organism evidence="1 2">
    <name type="scientific">Plenodomus tracheiphilus IPT5</name>
    <dbReference type="NCBI Taxonomy" id="1408161"/>
    <lineage>
        <taxon>Eukaryota</taxon>
        <taxon>Fungi</taxon>
        <taxon>Dikarya</taxon>
        <taxon>Ascomycota</taxon>
        <taxon>Pezizomycotina</taxon>
        <taxon>Dothideomycetes</taxon>
        <taxon>Pleosporomycetidae</taxon>
        <taxon>Pleosporales</taxon>
        <taxon>Pleosporineae</taxon>
        <taxon>Leptosphaeriaceae</taxon>
        <taxon>Plenodomus</taxon>
    </lineage>
</organism>
<dbReference type="AlphaFoldDB" id="A0A6A7AN68"/>
<dbReference type="EMBL" id="MU006374">
    <property type="protein sequence ID" value="KAF2844522.1"/>
    <property type="molecule type" value="Genomic_DNA"/>
</dbReference>
<evidence type="ECO:0000313" key="1">
    <source>
        <dbReference type="EMBL" id="KAF2844522.1"/>
    </source>
</evidence>
<reference evidence="1" key="1">
    <citation type="submission" date="2020-01" db="EMBL/GenBank/DDBJ databases">
        <authorList>
            <consortium name="DOE Joint Genome Institute"/>
            <person name="Haridas S."/>
            <person name="Albert R."/>
            <person name="Binder M."/>
            <person name="Bloem J."/>
            <person name="Labutti K."/>
            <person name="Salamov A."/>
            <person name="Andreopoulos B."/>
            <person name="Baker S.E."/>
            <person name="Barry K."/>
            <person name="Bills G."/>
            <person name="Bluhm B.H."/>
            <person name="Cannon C."/>
            <person name="Castanera R."/>
            <person name="Culley D.E."/>
            <person name="Daum C."/>
            <person name="Ezra D."/>
            <person name="Gonzalez J.B."/>
            <person name="Henrissat B."/>
            <person name="Kuo A."/>
            <person name="Liang C."/>
            <person name="Lipzen A."/>
            <person name="Lutzoni F."/>
            <person name="Magnuson J."/>
            <person name="Mondo S."/>
            <person name="Nolan M."/>
            <person name="Ohm R."/>
            <person name="Pangilinan J."/>
            <person name="Park H.-J."/>
            <person name="Ramirez L."/>
            <person name="Alfaro M."/>
            <person name="Sun H."/>
            <person name="Tritt A."/>
            <person name="Yoshinaga Y."/>
            <person name="Zwiers L.-H."/>
            <person name="Turgeon B.G."/>
            <person name="Goodwin S.B."/>
            <person name="Spatafora J.W."/>
            <person name="Crous P.W."/>
            <person name="Grigoriev I.V."/>
        </authorList>
    </citation>
    <scope>NUCLEOTIDE SEQUENCE</scope>
    <source>
        <strain evidence="1">IPT5</strain>
    </source>
</reference>